<dbReference type="EMBL" id="CM023482">
    <property type="protein sequence ID" value="KAH6939012.1"/>
    <property type="molecule type" value="Genomic_DNA"/>
</dbReference>
<proteinExistence type="predicted"/>
<dbReference type="Proteomes" id="UP000821845">
    <property type="component" value="Chromosome 2"/>
</dbReference>
<keyword evidence="2" id="KW-1185">Reference proteome</keyword>
<evidence type="ECO:0000313" key="2">
    <source>
        <dbReference type="Proteomes" id="UP000821845"/>
    </source>
</evidence>
<gene>
    <name evidence="1" type="ORF">HPB50_015600</name>
</gene>
<organism evidence="1 2">
    <name type="scientific">Hyalomma asiaticum</name>
    <name type="common">Tick</name>
    <dbReference type="NCBI Taxonomy" id="266040"/>
    <lineage>
        <taxon>Eukaryota</taxon>
        <taxon>Metazoa</taxon>
        <taxon>Ecdysozoa</taxon>
        <taxon>Arthropoda</taxon>
        <taxon>Chelicerata</taxon>
        <taxon>Arachnida</taxon>
        <taxon>Acari</taxon>
        <taxon>Parasitiformes</taxon>
        <taxon>Ixodida</taxon>
        <taxon>Ixodoidea</taxon>
        <taxon>Ixodidae</taxon>
        <taxon>Hyalomminae</taxon>
        <taxon>Hyalomma</taxon>
    </lineage>
</organism>
<protein>
    <submittedName>
        <fullName evidence="1">Uncharacterized protein</fullName>
    </submittedName>
</protein>
<sequence>MLHSASESVALFADESVGGSDEAAPPCVGPQLDEANQGPGRRVSRAERNRRGRGISTATQDESSTSVVCSGSRNAAPDEGVAEMTGGSDSSGRTGRTSDGGSSSTSGPAETGTGNAAAANLSCWFCHEEASSGPGEPLFRCPCRCPGTFVHRSCLEELLYFPGPEDGAAACPTCGAHYPVRRCTKPLWRWFWEEETCEDATLFLANLLFSVGNVGVLAMAWLYALFEYNPETWPLHSLLVLALFLFSVLWVAFGCARFYVVSISLVRWRRQNTTLQVLLTDKSVAQA</sequence>
<name>A0ACB7SY82_HYAAI</name>
<comment type="caution">
    <text evidence="1">The sequence shown here is derived from an EMBL/GenBank/DDBJ whole genome shotgun (WGS) entry which is preliminary data.</text>
</comment>
<reference evidence="1" key="1">
    <citation type="submission" date="2020-05" db="EMBL/GenBank/DDBJ databases">
        <title>Large-scale comparative analyses of tick genomes elucidate their genetic diversity and vector capacities.</title>
        <authorList>
            <person name="Jia N."/>
            <person name="Wang J."/>
            <person name="Shi W."/>
            <person name="Du L."/>
            <person name="Sun Y."/>
            <person name="Zhan W."/>
            <person name="Jiang J."/>
            <person name="Wang Q."/>
            <person name="Zhang B."/>
            <person name="Ji P."/>
            <person name="Sakyi L.B."/>
            <person name="Cui X."/>
            <person name="Yuan T."/>
            <person name="Jiang B."/>
            <person name="Yang W."/>
            <person name="Lam T.T.-Y."/>
            <person name="Chang Q."/>
            <person name="Ding S."/>
            <person name="Wang X."/>
            <person name="Zhu J."/>
            <person name="Ruan X."/>
            <person name="Zhao L."/>
            <person name="Wei J."/>
            <person name="Que T."/>
            <person name="Du C."/>
            <person name="Cheng J."/>
            <person name="Dai P."/>
            <person name="Han X."/>
            <person name="Huang E."/>
            <person name="Gao Y."/>
            <person name="Liu J."/>
            <person name="Shao H."/>
            <person name="Ye R."/>
            <person name="Li L."/>
            <person name="Wei W."/>
            <person name="Wang X."/>
            <person name="Wang C."/>
            <person name="Yang T."/>
            <person name="Huo Q."/>
            <person name="Li W."/>
            <person name="Guo W."/>
            <person name="Chen H."/>
            <person name="Zhou L."/>
            <person name="Ni X."/>
            <person name="Tian J."/>
            <person name="Zhou Y."/>
            <person name="Sheng Y."/>
            <person name="Liu T."/>
            <person name="Pan Y."/>
            <person name="Xia L."/>
            <person name="Li J."/>
            <person name="Zhao F."/>
            <person name="Cao W."/>
        </authorList>
    </citation>
    <scope>NUCLEOTIDE SEQUENCE</scope>
    <source>
        <strain evidence="1">Hyas-2018</strain>
    </source>
</reference>
<accession>A0ACB7SY82</accession>
<evidence type="ECO:0000313" key="1">
    <source>
        <dbReference type="EMBL" id="KAH6939012.1"/>
    </source>
</evidence>